<feature type="chain" id="PRO_5045509053" description="Protein kinase domain-containing protein" evidence="8">
    <location>
        <begin position="21"/>
        <end position="930"/>
    </location>
</feature>
<evidence type="ECO:0000256" key="5">
    <source>
        <dbReference type="PROSITE-ProRule" id="PRU10141"/>
    </source>
</evidence>
<feature type="signal peptide" evidence="8">
    <location>
        <begin position="1"/>
        <end position="20"/>
    </location>
</feature>
<feature type="compositionally biased region" description="Acidic residues" evidence="6">
    <location>
        <begin position="878"/>
        <end position="892"/>
    </location>
</feature>
<evidence type="ECO:0000313" key="10">
    <source>
        <dbReference type="EMBL" id="CAK9868734.1"/>
    </source>
</evidence>
<dbReference type="InterPro" id="IPR000719">
    <property type="entry name" value="Prot_kinase_dom"/>
</dbReference>
<reference evidence="10" key="1">
    <citation type="submission" date="2024-03" db="EMBL/GenBank/DDBJ databases">
        <authorList>
            <consortium name="ELIXIR-Norway"/>
            <consortium name="Elixir Norway"/>
        </authorList>
    </citation>
    <scope>NUCLEOTIDE SEQUENCE</scope>
</reference>
<feature type="region of interest" description="Disordered" evidence="6">
    <location>
        <begin position="464"/>
        <end position="486"/>
    </location>
</feature>
<dbReference type="Gene3D" id="2.130.10.30">
    <property type="entry name" value="Regulator of chromosome condensation 1/beta-lactamase-inhibitor protein II"/>
    <property type="match status" value="2"/>
</dbReference>
<dbReference type="SUPFAM" id="SSF50985">
    <property type="entry name" value="RCC1/BLIP-II"/>
    <property type="match status" value="1"/>
</dbReference>
<dbReference type="PROSITE" id="PS00107">
    <property type="entry name" value="PROTEIN_KINASE_ATP"/>
    <property type="match status" value="1"/>
</dbReference>
<dbReference type="PROSITE" id="PS50011">
    <property type="entry name" value="PROTEIN_KINASE_DOM"/>
    <property type="match status" value="1"/>
</dbReference>
<evidence type="ECO:0000313" key="11">
    <source>
        <dbReference type="Proteomes" id="UP001497522"/>
    </source>
</evidence>
<dbReference type="Gene3D" id="1.10.510.10">
    <property type="entry name" value="Transferase(Phosphotransferase) domain 1"/>
    <property type="match status" value="1"/>
</dbReference>
<feature type="compositionally biased region" description="Basic and acidic residues" evidence="6">
    <location>
        <begin position="920"/>
        <end position="930"/>
    </location>
</feature>
<keyword evidence="7" id="KW-0472">Membrane</keyword>
<feature type="binding site" evidence="5">
    <location>
        <position position="566"/>
    </location>
    <ligand>
        <name>ATP</name>
        <dbReference type="ChEBI" id="CHEBI:30616"/>
    </ligand>
</feature>
<keyword evidence="7" id="KW-1133">Transmembrane helix</keyword>
<keyword evidence="8" id="KW-0732">Signal</keyword>
<dbReference type="Pfam" id="PF00069">
    <property type="entry name" value="Pkinase"/>
    <property type="match status" value="1"/>
</dbReference>
<evidence type="ECO:0000256" key="7">
    <source>
        <dbReference type="SAM" id="Phobius"/>
    </source>
</evidence>
<accession>A0ABP1B1H3</accession>
<evidence type="ECO:0000256" key="3">
    <source>
        <dbReference type="ARBA" id="ARBA00022777"/>
    </source>
</evidence>
<proteinExistence type="predicted"/>
<feature type="domain" description="Protein kinase" evidence="9">
    <location>
        <begin position="538"/>
        <end position="832"/>
    </location>
</feature>
<feature type="compositionally biased region" description="Polar residues" evidence="6">
    <location>
        <begin position="901"/>
        <end position="917"/>
    </location>
</feature>
<keyword evidence="3" id="KW-0418">Kinase</keyword>
<dbReference type="EMBL" id="OZ023719">
    <property type="protein sequence ID" value="CAK9868734.1"/>
    <property type="molecule type" value="Genomic_DNA"/>
</dbReference>
<keyword evidence="4 5" id="KW-0067">ATP-binding</keyword>
<sequence>MLLLICFAILACSIVPIAEGLGSMSPLAAVSRDVFHGSSPVAAYSCTVCVILAGRKQLIRCWDSRDPRRIFSVGNAGVSYVGVAGGDGFMCGLRESTGQPFCWNLRDEKNSSSSWRRSQQQHRLSQKRYVQIAVGESHVCALRRVNGSIHCWRLKGWDQQHPRRSSSTSTSPHGFAFLSLTAGGDFTCGLTNGSQMMCWGVELNLNVSTMYSSISAGRRHVCGIRVADGAVECFGNYPLQTGGAVSPAENWAFSSLALGASHSCGLRTETHEAVCWGDNSTAQLAAPRGVAFASITASDFYTCGIKETDLYTVCWGRGFDSSSPKKNRSEFLFPPQLKAAPGICTNSPCPVGSFAFHGSNATMGVGGNVCANRNQFVCLACSNSTCQGPPAAAMTPLSSNSSLRRTMLATISLGVLGGVGILVSLVALICCCFLNRKQQQQIPKLQNCCTGKFACNANARRRSSSNNSRVHHSEENPGAAADEEADDDEACNLAVVVTPMRLSPLHGSSINRSSARRDLTNRADLFTFNMLAAATEGFGDGRRIGAGSFGVVYRGVLPDGREVAIKRAEKMNANKTMYEDNETAFEKELEFLSRVHHRNLVKLVGYCDDDDELLLVLEYMPNGTLYDHLHDDRHSNSGAISSWHLRVKIALEAARGIEYLHTYAVPAVIHRDIKSSNILLDASWTACVSDFGLSLLGPEEEVSHISMAAAGTMGYIDPEYYRLQHLTTKSDVYSFGVVLLELLTGRKAISKCSNKNNKNIPANPLINVVDFATPRIQADELVSILDFRLPIPQGLELQAVSILASVAEHCVRQEGKERPSMTHIVTRLEQAFSFSCNNRRTPQESSVQYNNNNNAAANSSVANWIHQEIQELGLKHDDDDDGDDGDNDDDDLSLCGDPELNQLQQGHERMSSSTLQQHGVGDHLHHLQQQ</sequence>
<evidence type="ECO:0000256" key="8">
    <source>
        <dbReference type="SAM" id="SignalP"/>
    </source>
</evidence>
<dbReference type="InterPro" id="IPR008271">
    <property type="entry name" value="Ser/Thr_kinase_AS"/>
</dbReference>
<keyword evidence="1" id="KW-0808">Transferase</keyword>
<organism evidence="10 11">
    <name type="scientific">Sphagnum jensenii</name>
    <dbReference type="NCBI Taxonomy" id="128206"/>
    <lineage>
        <taxon>Eukaryota</taxon>
        <taxon>Viridiplantae</taxon>
        <taxon>Streptophyta</taxon>
        <taxon>Embryophyta</taxon>
        <taxon>Bryophyta</taxon>
        <taxon>Sphagnophytina</taxon>
        <taxon>Sphagnopsida</taxon>
        <taxon>Sphagnales</taxon>
        <taxon>Sphagnaceae</taxon>
        <taxon>Sphagnum</taxon>
    </lineage>
</organism>
<evidence type="ECO:0000256" key="2">
    <source>
        <dbReference type="ARBA" id="ARBA00022741"/>
    </source>
</evidence>
<evidence type="ECO:0000256" key="6">
    <source>
        <dbReference type="SAM" id="MobiDB-lite"/>
    </source>
</evidence>
<evidence type="ECO:0000256" key="4">
    <source>
        <dbReference type="ARBA" id="ARBA00022840"/>
    </source>
</evidence>
<dbReference type="SMART" id="SM00220">
    <property type="entry name" value="S_TKc"/>
    <property type="match status" value="1"/>
</dbReference>
<keyword evidence="11" id="KW-1185">Reference proteome</keyword>
<dbReference type="CDD" id="cd14066">
    <property type="entry name" value="STKc_IRAK"/>
    <property type="match status" value="1"/>
</dbReference>
<dbReference type="SUPFAM" id="SSF56112">
    <property type="entry name" value="Protein kinase-like (PK-like)"/>
    <property type="match status" value="1"/>
</dbReference>
<keyword evidence="7" id="KW-0812">Transmembrane</keyword>
<dbReference type="Proteomes" id="UP001497522">
    <property type="component" value="Chromosome 18"/>
</dbReference>
<evidence type="ECO:0000259" key="9">
    <source>
        <dbReference type="PROSITE" id="PS50011"/>
    </source>
</evidence>
<protein>
    <recommendedName>
        <fullName evidence="9">Protein kinase domain-containing protein</fullName>
    </recommendedName>
</protein>
<dbReference type="InterPro" id="IPR009091">
    <property type="entry name" value="RCC1/BLIP-II"/>
</dbReference>
<dbReference type="PROSITE" id="PS00108">
    <property type="entry name" value="PROTEIN_KINASE_ST"/>
    <property type="match status" value="1"/>
</dbReference>
<dbReference type="PANTHER" id="PTHR46146">
    <property type="entry name" value="SERINE/THREONINE-PROTEIN KINASE-LIKE PROTEIN CCR4"/>
    <property type="match status" value="1"/>
</dbReference>
<dbReference type="Gene3D" id="3.30.200.20">
    <property type="entry name" value="Phosphorylase Kinase, domain 1"/>
    <property type="match status" value="1"/>
</dbReference>
<dbReference type="InterPro" id="IPR017441">
    <property type="entry name" value="Protein_kinase_ATP_BS"/>
</dbReference>
<gene>
    <name evidence="10" type="ORF">CSSPJE1EN2_LOCUS11693</name>
</gene>
<evidence type="ECO:0000256" key="1">
    <source>
        <dbReference type="ARBA" id="ARBA00022679"/>
    </source>
</evidence>
<feature type="region of interest" description="Disordered" evidence="6">
    <location>
        <begin position="875"/>
        <end position="930"/>
    </location>
</feature>
<name>A0ABP1B1H3_9BRYO</name>
<feature type="transmembrane region" description="Helical" evidence="7">
    <location>
        <begin position="407"/>
        <end position="434"/>
    </location>
</feature>
<keyword evidence="2 5" id="KW-0547">Nucleotide-binding</keyword>
<dbReference type="InterPro" id="IPR011009">
    <property type="entry name" value="Kinase-like_dom_sf"/>
</dbReference>
<dbReference type="PANTHER" id="PTHR46146:SF3">
    <property type="entry name" value="SERINE_THREONINE-PROTEIN KINASE-LIKE PROTEIN CCR3-RELATED"/>
    <property type="match status" value="1"/>
</dbReference>